<protein>
    <submittedName>
        <fullName evidence="1">Uncharacterized protein</fullName>
    </submittedName>
</protein>
<keyword evidence="2" id="KW-1185">Reference proteome</keyword>
<comment type="caution">
    <text evidence="1">The sequence shown here is derived from an EMBL/GenBank/DDBJ whole genome shotgun (WGS) entry which is preliminary data.</text>
</comment>
<dbReference type="RefSeq" id="WP_179724497.1">
    <property type="nucleotide sequence ID" value="NZ_BAABEF010000001.1"/>
</dbReference>
<proteinExistence type="predicted"/>
<evidence type="ECO:0000313" key="2">
    <source>
        <dbReference type="Proteomes" id="UP000582231"/>
    </source>
</evidence>
<accession>A0A852RK75</accession>
<gene>
    <name evidence="1" type="ORF">BJ958_000050</name>
</gene>
<dbReference type="AlphaFoldDB" id="A0A852RK75"/>
<dbReference type="EMBL" id="JACCBF010000001">
    <property type="protein sequence ID" value="NYD28504.1"/>
    <property type="molecule type" value="Genomic_DNA"/>
</dbReference>
<organism evidence="1 2">
    <name type="scientific">Nocardioides kongjuensis</name>
    <dbReference type="NCBI Taxonomy" id="349522"/>
    <lineage>
        <taxon>Bacteria</taxon>
        <taxon>Bacillati</taxon>
        <taxon>Actinomycetota</taxon>
        <taxon>Actinomycetes</taxon>
        <taxon>Propionibacteriales</taxon>
        <taxon>Nocardioidaceae</taxon>
        <taxon>Nocardioides</taxon>
    </lineage>
</organism>
<dbReference type="Proteomes" id="UP000582231">
    <property type="component" value="Unassembled WGS sequence"/>
</dbReference>
<sequence>MADTSVARGLGALRMAVGVTMLAAPRLVGRNDDPSFQLLLRTIGVRDLVLGAGTVLAPDADLTRWATTALASDLTDVVVGAASIRTVGRQGGLVAALAPVPFVAAGLVGIRRARDRHAARGQ</sequence>
<name>A0A852RK75_9ACTN</name>
<evidence type="ECO:0000313" key="1">
    <source>
        <dbReference type="EMBL" id="NYD28504.1"/>
    </source>
</evidence>
<reference evidence="1 2" key="1">
    <citation type="submission" date="2020-07" db="EMBL/GenBank/DDBJ databases">
        <title>Sequencing the genomes of 1000 actinobacteria strains.</title>
        <authorList>
            <person name="Klenk H.-P."/>
        </authorList>
    </citation>
    <scope>NUCLEOTIDE SEQUENCE [LARGE SCALE GENOMIC DNA]</scope>
    <source>
        <strain evidence="1 2">DSM 19082</strain>
    </source>
</reference>